<sequence length="536" mass="60913">MHIQHPLVNFLKKGGAEKLEELNREVEESPIFVFVHGLGGQMSNFEPLMGLLSQCSEVMSIDLPGFGISRRQRGRSITDYSTEEQAKLESSWRSMSWEDFETDKLVELLQAWVNQRVPSNKKIVLIGHSMGTHLVIKLAAKLEENKVEGMILLSPPPLAENNTSVKVHLPLTIKLFSYVPKVFDIFRVWDRIKGLRSHSVLRQLTSTTSLSTRLRQFRWNLDVDSPVVLRYMQGFRKATYDELALATSRYNDSGSTPNTTNQKTLILCGADDVITPSKYSRQAAEWLNTRARREISTFIEILQAGHSLLLNKPEFVSGTVLDHIERHYPERLHLSPTWVLSVKAKISGDKWGLKNEEKWRRTQSISRNITRRVGNAVEYAPLLAMKTLKEGDCDHSPQVLEARFYEEPNTAPVEGVLVAVIDISSDVPVYNPSSFQRVKYVKCPTVSKVVPDRAAIRRFIAIVDDLLETSSDVNAPLIAVHCHYGQNRTIFCCCCYLIERLGWTIEEAIEAFAVAKPPGIKHPHFIDALYVRYEDR</sequence>
<dbReference type="OrthoDB" id="428974at2759"/>
<dbReference type="PANTHER" id="PTHR43798">
    <property type="entry name" value="MONOACYLGLYCEROL LIPASE"/>
    <property type="match status" value="1"/>
</dbReference>
<reference evidence="2 3" key="1">
    <citation type="submission" date="2019-07" db="EMBL/GenBank/DDBJ databases">
        <title>Genome assembly of two rare yeast pathogens: Diutina rugosa and Trichomonascus ciferrii.</title>
        <authorList>
            <person name="Mixao V."/>
            <person name="Saus E."/>
            <person name="Hansen A."/>
            <person name="Lass-Flor C."/>
            <person name="Gabaldon T."/>
        </authorList>
    </citation>
    <scope>NUCLEOTIDE SEQUENCE [LARGE SCALE GENOMIC DNA]</scope>
    <source>
        <strain evidence="2 3">CBS 613</strain>
    </source>
</reference>
<dbReference type="GO" id="GO:0016020">
    <property type="term" value="C:membrane"/>
    <property type="evidence" value="ECO:0007669"/>
    <property type="project" value="TreeGrafter"/>
</dbReference>
<dbReference type="GO" id="GO:0046464">
    <property type="term" value="P:acylglycerol catabolic process"/>
    <property type="evidence" value="ECO:0007669"/>
    <property type="project" value="TreeGrafter"/>
</dbReference>
<dbReference type="RefSeq" id="XP_034012865.1">
    <property type="nucleotide sequence ID" value="XM_034155101.1"/>
</dbReference>
<dbReference type="InterPro" id="IPR050266">
    <property type="entry name" value="AB_hydrolase_sf"/>
</dbReference>
<dbReference type="Pfam" id="PF00561">
    <property type="entry name" value="Abhydrolase_1"/>
    <property type="match status" value="1"/>
</dbReference>
<keyword evidence="3" id="KW-1185">Reference proteome</keyword>
<dbReference type="PANTHER" id="PTHR43798:SF5">
    <property type="entry name" value="MONOACYLGLYCEROL LIPASE ABHD6"/>
    <property type="match status" value="1"/>
</dbReference>
<dbReference type="AlphaFoldDB" id="A0A642UQD3"/>
<evidence type="ECO:0000313" key="3">
    <source>
        <dbReference type="Proteomes" id="UP000449547"/>
    </source>
</evidence>
<dbReference type="InterPro" id="IPR029058">
    <property type="entry name" value="AB_hydrolase_fold"/>
</dbReference>
<evidence type="ECO:0000259" key="1">
    <source>
        <dbReference type="PROSITE" id="PS50056"/>
    </source>
</evidence>
<proteinExistence type="predicted"/>
<dbReference type="SUPFAM" id="SSF53474">
    <property type="entry name" value="alpha/beta-Hydrolases"/>
    <property type="match status" value="1"/>
</dbReference>
<dbReference type="Pfam" id="PF00782">
    <property type="entry name" value="DSPc"/>
    <property type="match status" value="1"/>
</dbReference>
<dbReference type="SUPFAM" id="SSF52799">
    <property type="entry name" value="(Phosphotyrosine protein) phosphatases II"/>
    <property type="match status" value="1"/>
</dbReference>
<dbReference type="OMA" id="PGIRHGH"/>
<dbReference type="InterPro" id="IPR000387">
    <property type="entry name" value="Tyr_Pase_dom"/>
</dbReference>
<dbReference type="GO" id="GO:0047372">
    <property type="term" value="F:monoacylglycerol lipase activity"/>
    <property type="evidence" value="ECO:0007669"/>
    <property type="project" value="TreeGrafter"/>
</dbReference>
<gene>
    <name evidence="2" type="ORF">DIURU_002449</name>
</gene>
<dbReference type="Gene3D" id="3.90.190.10">
    <property type="entry name" value="Protein tyrosine phosphatase superfamily"/>
    <property type="match status" value="1"/>
</dbReference>
<evidence type="ECO:0000313" key="2">
    <source>
        <dbReference type="EMBL" id="KAA8903563.1"/>
    </source>
</evidence>
<dbReference type="Proteomes" id="UP000449547">
    <property type="component" value="Unassembled WGS sequence"/>
</dbReference>
<organism evidence="2 3">
    <name type="scientific">Diutina rugosa</name>
    <name type="common">Yeast</name>
    <name type="synonym">Candida rugosa</name>
    <dbReference type="NCBI Taxonomy" id="5481"/>
    <lineage>
        <taxon>Eukaryota</taxon>
        <taxon>Fungi</taxon>
        <taxon>Dikarya</taxon>
        <taxon>Ascomycota</taxon>
        <taxon>Saccharomycotina</taxon>
        <taxon>Pichiomycetes</taxon>
        <taxon>Debaryomycetaceae</taxon>
        <taxon>Diutina</taxon>
    </lineage>
</organism>
<comment type="caution">
    <text evidence="2">The sequence shown here is derived from an EMBL/GenBank/DDBJ whole genome shotgun (WGS) entry which is preliminary data.</text>
</comment>
<dbReference type="InterPro" id="IPR029021">
    <property type="entry name" value="Prot-tyrosine_phosphatase-like"/>
</dbReference>
<dbReference type="InterPro" id="IPR000073">
    <property type="entry name" value="AB_hydrolase_1"/>
</dbReference>
<dbReference type="EMBL" id="SWFT01000067">
    <property type="protein sequence ID" value="KAA8903563.1"/>
    <property type="molecule type" value="Genomic_DNA"/>
</dbReference>
<protein>
    <recommendedName>
        <fullName evidence="1">Tyrosine specific protein phosphatases domain-containing protein</fullName>
    </recommendedName>
</protein>
<dbReference type="Gene3D" id="3.40.50.1820">
    <property type="entry name" value="alpha/beta hydrolase"/>
    <property type="match status" value="1"/>
</dbReference>
<dbReference type="PROSITE" id="PS50056">
    <property type="entry name" value="TYR_PHOSPHATASE_2"/>
    <property type="match status" value="1"/>
</dbReference>
<accession>A0A642UQD3</accession>
<dbReference type="InterPro" id="IPR000340">
    <property type="entry name" value="Dual-sp_phosphatase_cat-dom"/>
</dbReference>
<dbReference type="GeneID" id="54781100"/>
<feature type="domain" description="Tyrosine specific protein phosphatases" evidence="1">
    <location>
        <begin position="457"/>
        <end position="517"/>
    </location>
</feature>
<name>A0A642UQD3_DIURU</name>
<dbReference type="VEuPathDB" id="FungiDB:DIURU_002449"/>